<evidence type="ECO:0000313" key="1">
    <source>
        <dbReference type="EMBL" id="KAA6302745.1"/>
    </source>
</evidence>
<comment type="caution">
    <text evidence="1">The sequence shown here is derived from an EMBL/GenBank/DDBJ whole genome shotgun (WGS) entry which is preliminary data.</text>
</comment>
<reference evidence="1 2" key="1">
    <citation type="submission" date="2019-03" db="EMBL/GenBank/DDBJ databases">
        <title>Single cell metagenomics reveals metabolic interactions within the superorganism composed of flagellate Streblomastix strix and complex community of Bacteroidetes bacteria on its surface.</title>
        <authorList>
            <person name="Treitli S.C."/>
            <person name="Kolisko M."/>
            <person name="Husnik F."/>
            <person name="Keeling P."/>
            <person name="Hampl V."/>
        </authorList>
    </citation>
    <scope>NUCLEOTIDE SEQUENCE [LARGE SCALE GENOMIC DNA]</scope>
    <source>
        <strain evidence="1">St1</strain>
    </source>
</reference>
<name>A0A5M8P2Q0_9BACT</name>
<sequence>MKIIGTIIGLVLSFPLFSQEIQSVTSREDILKIIQ</sequence>
<feature type="non-terminal residue" evidence="1">
    <location>
        <position position="35"/>
    </location>
</feature>
<evidence type="ECO:0000313" key="2">
    <source>
        <dbReference type="Proteomes" id="UP000324575"/>
    </source>
</evidence>
<accession>A0A5M8P2Q0</accession>
<dbReference type="AlphaFoldDB" id="A0A5M8P2Q0"/>
<gene>
    <name evidence="1" type="ORF">EZS26_000915</name>
</gene>
<dbReference type="Proteomes" id="UP000324575">
    <property type="component" value="Unassembled WGS sequence"/>
</dbReference>
<organism evidence="1 2">
    <name type="scientific">Candidatus Ordinivivax streblomastigis</name>
    <dbReference type="NCBI Taxonomy" id="2540710"/>
    <lineage>
        <taxon>Bacteria</taxon>
        <taxon>Pseudomonadati</taxon>
        <taxon>Bacteroidota</taxon>
        <taxon>Bacteroidia</taxon>
        <taxon>Bacteroidales</taxon>
        <taxon>Candidatus Ordinivivax</taxon>
    </lineage>
</organism>
<dbReference type="EMBL" id="SNRX01000005">
    <property type="protein sequence ID" value="KAA6302745.1"/>
    <property type="molecule type" value="Genomic_DNA"/>
</dbReference>
<protein>
    <submittedName>
        <fullName evidence="1">Uncharacterized protein</fullName>
    </submittedName>
</protein>
<proteinExistence type="predicted"/>